<accession>A0A2P2QQ72</accession>
<protein>
    <submittedName>
        <fullName evidence="1">Uncharacterized protein</fullName>
    </submittedName>
</protein>
<name>A0A2P2QQ72_RHIMU</name>
<evidence type="ECO:0000313" key="1">
    <source>
        <dbReference type="EMBL" id="MBX69140.1"/>
    </source>
</evidence>
<proteinExistence type="predicted"/>
<dbReference type="AlphaFoldDB" id="A0A2P2QQ72"/>
<dbReference type="EMBL" id="GGEC01088656">
    <property type="protein sequence ID" value="MBX69140.1"/>
    <property type="molecule type" value="Transcribed_RNA"/>
</dbReference>
<reference evidence="1" key="1">
    <citation type="submission" date="2018-02" db="EMBL/GenBank/DDBJ databases">
        <title>Rhizophora mucronata_Transcriptome.</title>
        <authorList>
            <person name="Meera S.P."/>
            <person name="Sreeshan A."/>
            <person name="Augustine A."/>
        </authorList>
    </citation>
    <scope>NUCLEOTIDE SEQUENCE</scope>
    <source>
        <tissue evidence="1">Leaf</tissue>
    </source>
</reference>
<organism evidence="1">
    <name type="scientific">Rhizophora mucronata</name>
    <name type="common">Asiatic mangrove</name>
    <dbReference type="NCBI Taxonomy" id="61149"/>
    <lineage>
        <taxon>Eukaryota</taxon>
        <taxon>Viridiplantae</taxon>
        <taxon>Streptophyta</taxon>
        <taxon>Embryophyta</taxon>
        <taxon>Tracheophyta</taxon>
        <taxon>Spermatophyta</taxon>
        <taxon>Magnoliopsida</taxon>
        <taxon>eudicotyledons</taxon>
        <taxon>Gunneridae</taxon>
        <taxon>Pentapetalae</taxon>
        <taxon>rosids</taxon>
        <taxon>fabids</taxon>
        <taxon>Malpighiales</taxon>
        <taxon>Rhizophoraceae</taxon>
        <taxon>Rhizophora</taxon>
    </lineage>
</organism>
<sequence length="24" mass="2840">MHNFVRFHHISNPSRLLSTAISKF</sequence>